<evidence type="ECO:0000313" key="5">
    <source>
        <dbReference type="EMBL" id="GBG96571.1"/>
    </source>
</evidence>
<dbReference type="InterPro" id="IPR036390">
    <property type="entry name" value="WH_DNA-bd_sf"/>
</dbReference>
<dbReference type="InterPro" id="IPR036388">
    <property type="entry name" value="WH-like_DNA-bd_sf"/>
</dbReference>
<keyword evidence="6" id="KW-1185">Reference proteome</keyword>
<dbReference type="PROSITE" id="PS51118">
    <property type="entry name" value="HTH_HXLR"/>
    <property type="match status" value="1"/>
</dbReference>
<dbReference type="Proteomes" id="UP000245021">
    <property type="component" value="Unassembled WGS sequence"/>
</dbReference>
<dbReference type="OrthoDB" id="9791143at2"/>
<organism evidence="5 6">
    <name type="scientific">Lactococcus termiticola</name>
    <dbReference type="NCBI Taxonomy" id="2169526"/>
    <lineage>
        <taxon>Bacteria</taxon>
        <taxon>Bacillati</taxon>
        <taxon>Bacillota</taxon>
        <taxon>Bacilli</taxon>
        <taxon>Lactobacillales</taxon>
        <taxon>Streptococcaceae</taxon>
        <taxon>Lactococcus</taxon>
    </lineage>
</organism>
<keyword evidence="3" id="KW-0804">Transcription</keyword>
<dbReference type="PANTHER" id="PTHR33204:SF18">
    <property type="entry name" value="TRANSCRIPTIONAL REGULATORY PROTEIN"/>
    <property type="match status" value="1"/>
</dbReference>
<feature type="domain" description="HTH hxlR-type" evidence="4">
    <location>
        <begin position="6"/>
        <end position="100"/>
    </location>
</feature>
<protein>
    <submittedName>
        <fullName evidence="5">MarR family transcriptional regulator</fullName>
    </submittedName>
</protein>
<dbReference type="PANTHER" id="PTHR33204">
    <property type="entry name" value="TRANSCRIPTIONAL REGULATOR, MARR FAMILY"/>
    <property type="match status" value="1"/>
</dbReference>
<dbReference type="Gene3D" id="1.10.10.10">
    <property type="entry name" value="Winged helix-like DNA-binding domain superfamily/Winged helix DNA-binding domain"/>
    <property type="match status" value="1"/>
</dbReference>
<dbReference type="Pfam" id="PF01638">
    <property type="entry name" value="HxlR"/>
    <property type="match status" value="1"/>
</dbReference>
<name>A0A2R5HJR0_9LACT</name>
<dbReference type="SUPFAM" id="SSF46785">
    <property type="entry name" value="Winged helix' DNA-binding domain"/>
    <property type="match status" value="1"/>
</dbReference>
<evidence type="ECO:0000259" key="4">
    <source>
        <dbReference type="PROSITE" id="PS51118"/>
    </source>
</evidence>
<proteinExistence type="predicted"/>
<dbReference type="InterPro" id="IPR002577">
    <property type="entry name" value="HTH_HxlR"/>
</dbReference>
<dbReference type="RefSeq" id="WP_109245542.1">
    <property type="nucleotide sequence ID" value="NZ_BFFO01000003.1"/>
</dbReference>
<keyword evidence="1" id="KW-0805">Transcription regulation</keyword>
<keyword evidence="2" id="KW-0238">DNA-binding</keyword>
<evidence type="ECO:0000313" key="6">
    <source>
        <dbReference type="Proteomes" id="UP000245021"/>
    </source>
</evidence>
<comment type="caution">
    <text evidence="5">The sequence shown here is derived from an EMBL/GenBank/DDBJ whole genome shotgun (WGS) entry which is preliminary data.</text>
</comment>
<accession>A0A2R5HJR0</accession>
<reference evidence="5 6" key="1">
    <citation type="journal article" date="2018" name="Genome Announc.">
        <title>Draft Genome Sequence of Lactococcus sp. Strain NtB2 (JCM 32569), Isolated from the Gut of the Higher Termite Nasutitermes takasagoensis.</title>
        <authorList>
            <person name="Noda S."/>
            <person name="Aihara C."/>
            <person name="Yuki M."/>
            <person name="Ohkuma M."/>
        </authorList>
    </citation>
    <scope>NUCLEOTIDE SEQUENCE [LARGE SCALE GENOMIC DNA]</scope>
    <source>
        <strain evidence="5 6">NtB2</strain>
    </source>
</reference>
<evidence type="ECO:0000256" key="1">
    <source>
        <dbReference type="ARBA" id="ARBA00023015"/>
    </source>
</evidence>
<dbReference type="AlphaFoldDB" id="A0A2R5HJR0"/>
<sequence>MSEEHCLASEAISMIKGRYSIEILTAIYRGNQHYNSLLREIPGINSRILALRLREFEDKGLLTRTVLRATAPYSIRYELREKALALVPIIQALSDYAKKA</sequence>
<dbReference type="EMBL" id="BFFO01000003">
    <property type="protein sequence ID" value="GBG96571.1"/>
    <property type="molecule type" value="Genomic_DNA"/>
</dbReference>
<gene>
    <name evidence="5" type="ORF">NtB2_00684</name>
</gene>
<evidence type="ECO:0000256" key="3">
    <source>
        <dbReference type="ARBA" id="ARBA00023163"/>
    </source>
</evidence>
<evidence type="ECO:0000256" key="2">
    <source>
        <dbReference type="ARBA" id="ARBA00023125"/>
    </source>
</evidence>
<dbReference type="GO" id="GO:0003677">
    <property type="term" value="F:DNA binding"/>
    <property type="evidence" value="ECO:0007669"/>
    <property type="project" value="UniProtKB-KW"/>
</dbReference>